<dbReference type="AlphaFoldDB" id="F5YNA4"/>
<dbReference type="PANTHER" id="PTHR34611:SF2">
    <property type="entry name" value="INACTIVE RECOMBINATION-PROMOTING NUCLEASE-LIKE PROTEIN RPNE-RELATED"/>
    <property type="match status" value="1"/>
</dbReference>
<evidence type="ECO:0000313" key="3">
    <source>
        <dbReference type="Proteomes" id="UP000009223"/>
    </source>
</evidence>
<feature type="domain" description="Transposase (putative) YhgA-like" evidence="1">
    <location>
        <begin position="8"/>
        <end position="197"/>
    </location>
</feature>
<protein>
    <recommendedName>
        <fullName evidence="1">Transposase (putative) YhgA-like domain-containing protein</fullName>
    </recommendedName>
</protein>
<dbReference type="InterPro" id="IPR006842">
    <property type="entry name" value="Transposase_31"/>
</dbReference>
<keyword evidence="3" id="KW-1185">Reference proteome</keyword>
<dbReference type="PANTHER" id="PTHR34611">
    <property type="match status" value="1"/>
</dbReference>
<sequence>MAIYHAKDNSFKLILGNHELFVEFLRDFISIDLLKDIQPEDIEDLTERFLPLFQNAQDSDMVKRINLKGEAPLFVIAIVEHESQVNYRSSFKLLQYITLVLDSYEKDANRETPGISATRDFRYPPVLPVIFYDGKAPWTAEKNFLNRTALNGLFRKYIPKFEYELVDLNRYTREDILRFNDMLSFIMLIDKIETHDGFRS</sequence>
<proteinExistence type="predicted"/>
<dbReference type="GO" id="GO:1990238">
    <property type="term" value="F:double-stranded DNA endonuclease activity"/>
    <property type="evidence" value="ECO:0007669"/>
    <property type="project" value="TreeGrafter"/>
</dbReference>
<dbReference type="STRING" id="545694.TREPR_0098"/>
<reference evidence="2 3" key="2">
    <citation type="journal article" date="2011" name="ISME J.">
        <title>RNA-seq reveals cooperative metabolic interactions between two termite-gut spirochete species in co-culture.</title>
        <authorList>
            <person name="Rosenthal A.Z."/>
            <person name="Matson E.G."/>
            <person name="Eldar A."/>
            <person name="Leadbetter J.R."/>
        </authorList>
    </citation>
    <scope>NUCLEOTIDE SEQUENCE [LARGE SCALE GENOMIC DNA]</scope>
    <source>
        <strain evidence="3">ATCC BAA-887 / DSM 12427 / ZAS-2</strain>
    </source>
</reference>
<dbReference type="HOGENOM" id="CLU_1365722_0_0_12"/>
<organism evidence="2 3">
    <name type="scientific">Treponema primitia (strain ATCC BAA-887 / DSM 12427 / ZAS-2)</name>
    <dbReference type="NCBI Taxonomy" id="545694"/>
    <lineage>
        <taxon>Bacteria</taxon>
        <taxon>Pseudomonadati</taxon>
        <taxon>Spirochaetota</taxon>
        <taxon>Spirochaetia</taxon>
        <taxon>Spirochaetales</taxon>
        <taxon>Treponemataceae</taxon>
        <taxon>Treponema</taxon>
    </lineage>
</organism>
<evidence type="ECO:0000259" key="1">
    <source>
        <dbReference type="Pfam" id="PF04754"/>
    </source>
</evidence>
<dbReference type="Pfam" id="PF04754">
    <property type="entry name" value="Transposase_31"/>
    <property type="match status" value="1"/>
</dbReference>
<dbReference type="EMBL" id="CP001843">
    <property type="protein sequence ID" value="AEF85226.1"/>
    <property type="molecule type" value="Genomic_DNA"/>
</dbReference>
<dbReference type="RefSeq" id="WP_015706372.1">
    <property type="nucleotide sequence ID" value="NC_015578.1"/>
</dbReference>
<dbReference type="eggNOG" id="COG5464">
    <property type="taxonomic scope" value="Bacteria"/>
</dbReference>
<dbReference type="InterPro" id="IPR051699">
    <property type="entry name" value="Rpn/YhgA-like_nuclease"/>
</dbReference>
<dbReference type="Proteomes" id="UP000009223">
    <property type="component" value="Chromosome"/>
</dbReference>
<reference evidence="3" key="1">
    <citation type="submission" date="2009-12" db="EMBL/GenBank/DDBJ databases">
        <title>Complete sequence of Treponema primitia strain ZAS-2.</title>
        <authorList>
            <person name="Tetu S.G."/>
            <person name="Matson E."/>
            <person name="Ren Q."/>
            <person name="Seshadri R."/>
            <person name="Elbourne L."/>
            <person name="Hassan K.A."/>
            <person name="Durkin A."/>
            <person name="Radune D."/>
            <person name="Mohamoud Y."/>
            <person name="Shay R."/>
            <person name="Jin S."/>
            <person name="Zhang X."/>
            <person name="Lucey K."/>
            <person name="Ballor N.R."/>
            <person name="Ottesen E."/>
            <person name="Rosenthal R."/>
            <person name="Allen A."/>
            <person name="Leadbetter J.R."/>
            <person name="Paulsen I.T."/>
        </authorList>
    </citation>
    <scope>NUCLEOTIDE SEQUENCE [LARGE SCALE GENOMIC DNA]</scope>
    <source>
        <strain evidence="3">ATCC BAA-887 / DSM 12427 / ZAS-2</strain>
    </source>
</reference>
<dbReference type="GO" id="GO:0006310">
    <property type="term" value="P:DNA recombination"/>
    <property type="evidence" value="ECO:0007669"/>
    <property type="project" value="TreeGrafter"/>
</dbReference>
<dbReference type="KEGG" id="tpi:TREPR_0098"/>
<evidence type="ECO:0000313" key="2">
    <source>
        <dbReference type="EMBL" id="AEF85226.1"/>
    </source>
</evidence>
<gene>
    <name evidence="2" type="ordered locus">TREPR_0098</name>
</gene>
<accession>F5YNA4</accession>
<name>F5YNA4_TREPZ</name>